<dbReference type="Proteomes" id="UP000032309">
    <property type="component" value="Unassembled WGS sequence"/>
</dbReference>
<accession>A0ABQ0JYA2</accession>
<comment type="caution">
    <text evidence="1">The sequence shown here is derived from an EMBL/GenBank/DDBJ whole genome shotgun (WGS) entry which is preliminary data.</text>
</comment>
<dbReference type="EMBL" id="BAFN01000001">
    <property type="protein sequence ID" value="GAN33717.1"/>
    <property type="molecule type" value="Genomic_DNA"/>
</dbReference>
<reference evidence="2" key="1">
    <citation type="journal article" date="2015" name="Genome Announc.">
        <title>Draft Genome Sequence of an Anaerobic Ammonium-Oxidizing Bacterium, "Candidatus Brocadia sinica".</title>
        <authorList>
            <person name="Oshiki M."/>
            <person name="Shinyako-Hata K."/>
            <person name="Satoh H."/>
            <person name="Okabe S."/>
        </authorList>
    </citation>
    <scope>NUCLEOTIDE SEQUENCE [LARGE SCALE GENOMIC DNA]</scope>
    <source>
        <strain evidence="2">JPN1</strain>
    </source>
</reference>
<dbReference type="RefSeq" id="WP_157842484.1">
    <property type="nucleotide sequence ID" value="NZ_BAFN01000001.1"/>
</dbReference>
<name>A0ABQ0JYA2_9BACT</name>
<protein>
    <submittedName>
        <fullName evidence="1">Permeases</fullName>
    </submittedName>
</protein>
<organism evidence="1 2">
    <name type="scientific">Candidatus Brocadia sinica JPN1</name>
    <dbReference type="NCBI Taxonomy" id="1197129"/>
    <lineage>
        <taxon>Bacteria</taxon>
        <taxon>Pseudomonadati</taxon>
        <taxon>Planctomycetota</taxon>
        <taxon>Candidatus Brocadiia</taxon>
        <taxon>Candidatus Brocadiales</taxon>
        <taxon>Candidatus Brocadiaceae</taxon>
        <taxon>Candidatus Brocadia</taxon>
    </lineage>
</organism>
<keyword evidence="2" id="KW-1185">Reference proteome</keyword>
<gene>
    <name evidence="1" type="ORF">BROSI_A2251</name>
</gene>
<sequence>MIKIEESKTEQLTVLWLKYFELMCKMKLLINEAIAVKAQIELMEGKEWQN</sequence>
<evidence type="ECO:0000313" key="1">
    <source>
        <dbReference type="EMBL" id="GAN33717.1"/>
    </source>
</evidence>
<evidence type="ECO:0000313" key="2">
    <source>
        <dbReference type="Proteomes" id="UP000032309"/>
    </source>
</evidence>
<proteinExistence type="predicted"/>